<accession>A0ABP8L315</accession>
<reference evidence="3" key="3">
    <citation type="submission" date="2023-12" db="EMBL/GenBank/DDBJ databases">
        <authorList>
            <person name="Sun Q."/>
            <person name="Inoue M."/>
        </authorList>
    </citation>
    <scope>NUCLEOTIDE SEQUENCE</scope>
    <source>
        <strain evidence="3">JCM 17810</strain>
    </source>
</reference>
<evidence type="ECO:0000313" key="3">
    <source>
        <dbReference type="EMBL" id="GAA4420725.1"/>
    </source>
</evidence>
<dbReference type="RefSeq" id="WP_345214942.1">
    <property type="nucleotide sequence ID" value="NZ_BAABGN010000002.1"/>
</dbReference>
<keyword evidence="1" id="KW-0472">Membrane</keyword>
<gene>
    <name evidence="2" type="ORF">GCM10023169_05350</name>
    <name evidence="3" type="ORF">GCM10023169_12960</name>
</gene>
<keyword evidence="1" id="KW-0812">Transmembrane</keyword>
<reference evidence="4" key="2">
    <citation type="journal article" date="2019" name="Int. J. Syst. Evol. Microbiol.">
        <title>The Global Catalogue of Microorganisms (GCM) 10K type strain sequencing project: providing services to taxonomists for standard genome sequencing and annotation.</title>
        <authorList>
            <consortium name="The Broad Institute Genomics Platform"/>
            <consortium name="The Broad Institute Genome Sequencing Center for Infectious Disease"/>
            <person name="Wu L."/>
            <person name="Ma J."/>
        </authorList>
    </citation>
    <scope>NUCLEOTIDE SEQUENCE [LARGE SCALE GENOMIC DNA]</scope>
    <source>
        <strain evidence="4">JCM 17810</strain>
    </source>
</reference>
<keyword evidence="4" id="KW-1185">Reference proteome</keyword>
<proteinExistence type="predicted"/>
<feature type="transmembrane region" description="Helical" evidence="1">
    <location>
        <begin position="105"/>
        <end position="124"/>
    </location>
</feature>
<name>A0ABP8L315_9MICO</name>
<organism evidence="3 4">
    <name type="scientific">Georgenia halophila</name>
    <dbReference type="NCBI Taxonomy" id="620889"/>
    <lineage>
        <taxon>Bacteria</taxon>
        <taxon>Bacillati</taxon>
        <taxon>Actinomycetota</taxon>
        <taxon>Actinomycetes</taxon>
        <taxon>Micrococcales</taxon>
        <taxon>Bogoriellaceae</taxon>
        <taxon>Georgenia</taxon>
    </lineage>
</organism>
<evidence type="ECO:0000313" key="4">
    <source>
        <dbReference type="Proteomes" id="UP001500622"/>
    </source>
</evidence>
<evidence type="ECO:0000313" key="2">
    <source>
        <dbReference type="EMBL" id="GAA4417145.1"/>
    </source>
</evidence>
<dbReference type="EMBL" id="BAABGN010000004">
    <property type="protein sequence ID" value="GAA4420725.1"/>
    <property type="molecule type" value="Genomic_DNA"/>
</dbReference>
<dbReference type="EMBL" id="BAABGN010000002">
    <property type="protein sequence ID" value="GAA4417145.1"/>
    <property type="molecule type" value="Genomic_DNA"/>
</dbReference>
<sequence>MSHLRDEITALVDGRLAPEETEAALEHVVACEECATVLAAERAFRRRLSEARDVLPSEDLTARLMELGSGPVPPAPRGARALVGRAWEPLTYGPVRRRAAARGSLVLAGAASVLGVLVLVGALYERTGDPVTMLNEVDGPAESPLQVMATADAVASADEADSTEAALAWLRQNGWVAPEHVPDGASISLVGSVGSLHPADPEQPVGAQDDEVIVVDFRQDGRTATVVQQRGVLEVADLAGLEEVDLGENEVHQLPGSSATVVLQSAGTTVLVTSDNSPELVRAIAAGMPASQPGPGVGDRIDRGWQTLVGWTDLLLQPQ</sequence>
<comment type="caution">
    <text evidence="3">The sequence shown here is derived from an EMBL/GenBank/DDBJ whole genome shotgun (WGS) entry which is preliminary data.</text>
</comment>
<protein>
    <recommendedName>
        <fullName evidence="5">Zinc-finger domain-containing protein</fullName>
    </recommendedName>
</protein>
<keyword evidence="1" id="KW-1133">Transmembrane helix</keyword>
<evidence type="ECO:0008006" key="5">
    <source>
        <dbReference type="Google" id="ProtNLM"/>
    </source>
</evidence>
<dbReference type="Proteomes" id="UP001500622">
    <property type="component" value="Unassembled WGS sequence"/>
</dbReference>
<reference evidence="3" key="1">
    <citation type="journal article" date="2014" name="Int. J. Syst. Evol. Microbiol.">
        <title>Complete genome of a new Firmicutes species belonging to the dominant human colonic microbiota ('Ruminococcus bicirculans') reveals two chromosomes and a selective capacity to utilize plant glucans.</title>
        <authorList>
            <consortium name="NISC Comparative Sequencing Program"/>
            <person name="Wegmann U."/>
            <person name="Louis P."/>
            <person name="Goesmann A."/>
            <person name="Henrissat B."/>
            <person name="Duncan S.H."/>
            <person name="Flint H.J."/>
        </authorList>
    </citation>
    <scope>NUCLEOTIDE SEQUENCE</scope>
    <source>
        <strain evidence="3">JCM 17810</strain>
    </source>
</reference>
<evidence type="ECO:0000256" key="1">
    <source>
        <dbReference type="SAM" id="Phobius"/>
    </source>
</evidence>